<proteinExistence type="predicted"/>
<keyword evidence="3" id="KW-1185">Reference proteome</keyword>
<sequence>IRAYVFWCFDDLLTSAGTWSSAEYARPVTKCGTAVKVVCVRELVKAAEYFTNQKQGCCLYVCTLFIFCYCNCAEDLVPSRLVDAYIPTSGIRACLFSLVNTKKRKDPDGMAAPPNMEEGQSSTRPPRFNGQYYGWDLVLCRVRSSSDKVRYSCKSCCVRELVKAAEYFTNQKQGCCFTLFIFCYCNCAEDLVPSRLVDAYIPTISNCVYRFEMITNNGGCR</sequence>
<feature type="non-terminal residue" evidence="2">
    <location>
        <position position="1"/>
    </location>
</feature>
<reference evidence="2" key="1">
    <citation type="submission" date="2023-08" db="EMBL/GenBank/DDBJ databases">
        <title>A de novo genome assembly of Solanum verrucosum Schlechtendal, a Mexican diploid species geographically isolated from the other diploid A-genome species in potato relatives.</title>
        <authorList>
            <person name="Hosaka K."/>
        </authorList>
    </citation>
    <scope>NUCLEOTIDE SEQUENCE</scope>
    <source>
        <tissue evidence="2">Young leaves</tissue>
    </source>
</reference>
<name>A0AAF0UFY8_SOLVR</name>
<feature type="region of interest" description="Disordered" evidence="1">
    <location>
        <begin position="105"/>
        <end position="125"/>
    </location>
</feature>
<accession>A0AAF0UFY8</accession>
<evidence type="ECO:0000313" key="2">
    <source>
        <dbReference type="EMBL" id="WMV45503.1"/>
    </source>
</evidence>
<evidence type="ECO:0000313" key="3">
    <source>
        <dbReference type="Proteomes" id="UP001234989"/>
    </source>
</evidence>
<evidence type="ECO:0000256" key="1">
    <source>
        <dbReference type="SAM" id="MobiDB-lite"/>
    </source>
</evidence>
<dbReference type="AlphaFoldDB" id="A0AAF0UFY8"/>
<dbReference type="EMBL" id="CP133620">
    <property type="protein sequence ID" value="WMV45503.1"/>
    <property type="molecule type" value="Genomic_DNA"/>
</dbReference>
<organism evidence="2 3">
    <name type="scientific">Solanum verrucosum</name>
    <dbReference type="NCBI Taxonomy" id="315347"/>
    <lineage>
        <taxon>Eukaryota</taxon>
        <taxon>Viridiplantae</taxon>
        <taxon>Streptophyta</taxon>
        <taxon>Embryophyta</taxon>
        <taxon>Tracheophyta</taxon>
        <taxon>Spermatophyta</taxon>
        <taxon>Magnoliopsida</taxon>
        <taxon>eudicotyledons</taxon>
        <taxon>Gunneridae</taxon>
        <taxon>Pentapetalae</taxon>
        <taxon>asterids</taxon>
        <taxon>lamiids</taxon>
        <taxon>Solanales</taxon>
        <taxon>Solanaceae</taxon>
        <taxon>Solanoideae</taxon>
        <taxon>Solaneae</taxon>
        <taxon>Solanum</taxon>
    </lineage>
</organism>
<gene>
    <name evidence="2" type="ORF">MTR67_038888</name>
</gene>
<protein>
    <submittedName>
        <fullName evidence="2">Uncharacterized protein</fullName>
    </submittedName>
</protein>
<dbReference type="Proteomes" id="UP001234989">
    <property type="component" value="Chromosome 9"/>
</dbReference>